<evidence type="ECO:0000313" key="2">
    <source>
        <dbReference type="Proteomes" id="UP000250235"/>
    </source>
</evidence>
<name>A0A2Z6ZR45_9LAMI</name>
<accession>A0A2Z6ZR45</accession>
<dbReference type="Proteomes" id="UP000250235">
    <property type="component" value="Unassembled WGS sequence"/>
</dbReference>
<reference evidence="1 2" key="1">
    <citation type="journal article" date="2015" name="Proc. Natl. Acad. Sci. U.S.A.">
        <title>The resurrection genome of Boea hygrometrica: A blueprint for survival of dehydration.</title>
        <authorList>
            <person name="Xiao L."/>
            <person name="Yang G."/>
            <person name="Zhang L."/>
            <person name="Yang X."/>
            <person name="Zhao S."/>
            <person name="Ji Z."/>
            <person name="Zhou Q."/>
            <person name="Hu M."/>
            <person name="Wang Y."/>
            <person name="Chen M."/>
            <person name="Xu Y."/>
            <person name="Jin H."/>
            <person name="Xiao X."/>
            <person name="Hu G."/>
            <person name="Bao F."/>
            <person name="Hu Y."/>
            <person name="Wan P."/>
            <person name="Li L."/>
            <person name="Deng X."/>
            <person name="Kuang T."/>
            <person name="Xiang C."/>
            <person name="Zhu J.K."/>
            <person name="Oliver M.J."/>
            <person name="He Y."/>
        </authorList>
    </citation>
    <scope>NUCLEOTIDE SEQUENCE [LARGE SCALE GENOMIC DNA]</scope>
    <source>
        <strain evidence="2">cv. XS01</strain>
    </source>
</reference>
<proteinExistence type="predicted"/>
<dbReference type="AlphaFoldDB" id="A0A2Z6ZR45"/>
<gene>
    <name evidence="1" type="ORF">F511_47429</name>
</gene>
<sequence>MLRALCSDAPIVDARHGRTKRRCWSRLLALWHEGGRPDVAPLRAWWRPRYQPLAHWLRKLLAAGRARRLVAGRPMCADDGARWGMIAQRLSRAKFKVAAAPAGRRSGYVVTADFF</sequence>
<evidence type="ECO:0000313" key="1">
    <source>
        <dbReference type="EMBL" id="KZT75546.1"/>
    </source>
</evidence>
<dbReference type="EMBL" id="KV225894">
    <property type="protein sequence ID" value="KZT75546.1"/>
    <property type="molecule type" value="Genomic_DNA"/>
</dbReference>
<keyword evidence="2" id="KW-1185">Reference proteome</keyword>
<organism evidence="1 2">
    <name type="scientific">Dorcoceras hygrometricum</name>
    <dbReference type="NCBI Taxonomy" id="472368"/>
    <lineage>
        <taxon>Eukaryota</taxon>
        <taxon>Viridiplantae</taxon>
        <taxon>Streptophyta</taxon>
        <taxon>Embryophyta</taxon>
        <taxon>Tracheophyta</taxon>
        <taxon>Spermatophyta</taxon>
        <taxon>Magnoliopsida</taxon>
        <taxon>eudicotyledons</taxon>
        <taxon>Gunneridae</taxon>
        <taxon>Pentapetalae</taxon>
        <taxon>asterids</taxon>
        <taxon>lamiids</taxon>
        <taxon>Lamiales</taxon>
        <taxon>Gesneriaceae</taxon>
        <taxon>Didymocarpoideae</taxon>
        <taxon>Trichosporeae</taxon>
        <taxon>Loxocarpinae</taxon>
        <taxon>Dorcoceras</taxon>
    </lineage>
</organism>
<protein>
    <submittedName>
        <fullName evidence="1">Uncharacterized protein</fullName>
    </submittedName>
</protein>